<name>A0A192D4R5_9SPHN</name>
<evidence type="ECO:0000256" key="1">
    <source>
        <dbReference type="SAM" id="SignalP"/>
    </source>
</evidence>
<evidence type="ECO:0000259" key="2">
    <source>
        <dbReference type="SMART" id="SM00867"/>
    </source>
</evidence>
<dbReference type="Gene3D" id="2.40.128.110">
    <property type="entry name" value="Lipid/polyisoprenoid-binding, YceI-like"/>
    <property type="match status" value="1"/>
</dbReference>
<dbReference type="InterPro" id="IPR036761">
    <property type="entry name" value="TTHA0802/YceI-like_sf"/>
</dbReference>
<reference evidence="3 4" key="1">
    <citation type="submission" date="2016-05" db="EMBL/GenBank/DDBJ databases">
        <title>Compelete Genome Sequence of Bacteriochlorophyll-Synthesizing Bacterium Porphyrobacter neustonensis DSM 9434.</title>
        <authorList>
            <person name="Shi X.-L."/>
            <person name="Wu Y.-H."/>
            <person name="Cheng H."/>
            <person name="Xu L."/>
            <person name="Zhang X.-Q."/>
            <person name="Wang C.-S."/>
            <person name="Xu X.-W."/>
        </authorList>
    </citation>
    <scope>NUCLEOTIDE SEQUENCE [LARGE SCALE GENOMIC DNA]</scope>
    <source>
        <strain evidence="3 4">DSM 9434</strain>
    </source>
</reference>
<gene>
    <name evidence="3" type="ORF">A9D12_11665</name>
</gene>
<evidence type="ECO:0000313" key="4">
    <source>
        <dbReference type="Proteomes" id="UP000078263"/>
    </source>
</evidence>
<feature type="signal peptide" evidence="1">
    <location>
        <begin position="1"/>
        <end position="23"/>
    </location>
</feature>
<dbReference type="OrthoDB" id="9811006at2"/>
<dbReference type="AlphaFoldDB" id="A0A192D4R5"/>
<feature type="chain" id="PRO_5008251760" description="Lipid/polyisoprenoid-binding YceI-like domain-containing protein" evidence="1">
    <location>
        <begin position="24"/>
        <end position="219"/>
    </location>
</feature>
<dbReference type="STRING" id="1112.A9D12_11665"/>
<proteinExistence type="predicted"/>
<feature type="domain" description="Lipid/polyisoprenoid-binding YceI-like" evidence="2">
    <location>
        <begin position="48"/>
        <end position="217"/>
    </location>
</feature>
<dbReference type="KEGG" id="pns:A9D12_11665"/>
<dbReference type="SUPFAM" id="SSF101874">
    <property type="entry name" value="YceI-like"/>
    <property type="match status" value="1"/>
</dbReference>
<sequence>MKQRNLYLAAASALVAVTAGITAAPAIFAQAAMQVPGQPDASRVTAGTYAADSAHSLIAFEVNHFGFNDYYGLFGDVAGTLVIDPANLDAAKVDVTIPIANVTTASKGLTDHLLRAGKDGAKPDFFGPAPAPARFVSTSVKADGMKATITGDLTMNGVTKPVTFEAEFTGAGNNPMNKKATIGFEAETSIKRSDFGVNYGIPMVSDEVELDISVAFEKQ</sequence>
<dbReference type="PANTHER" id="PTHR34406:SF1">
    <property type="entry name" value="PROTEIN YCEI"/>
    <property type="match status" value="1"/>
</dbReference>
<dbReference type="InterPro" id="IPR007372">
    <property type="entry name" value="Lipid/polyisoprenoid-bd_YceI"/>
</dbReference>
<keyword evidence="4" id="KW-1185">Reference proteome</keyword>
<protein>
    <recommendedName>
        <fullName evidence="2">Lipid/polyisoprenoid-binding YceI-like domain-containing protein</fullName>
    </recommendedName>
</protein>
<evidence type="ECO:0000313" key="3">
    <source>
        <dbReference type="EMBL" id="ANK13483.1"/>
    </source>
</evidence>
<dbReference type="Pfam" id="PF04264">
    <property type="entry name" value="YceI"/>
    <property type="match status" value="1"/>
</dbReference>
<dbReference type="PANTHER" id="PTHR34406">
    <property type="entry name" value="PROTEIN YCEI"/>
    <property type="match status" value="1"/>
</dbReference>
<dbReference type="SMART" id="SM00867">
    <property type="entry name" value="YceI"/>
    <property type="match status" value="1"/>
</dbReference>
<dbReference type="Proteomes" id="UP000078263">
    <property type="component" value="Chromosome"/>
</dbReference>
<dbReference type="RefSeq" id="WP_068352016.1">
    <property type="nucleotide sequence ID" value="NZ_CP016033.1"/>
</dbReference>
<dbReference type="EMBL" id="CP016033">
    <property type="protein sequence ID" value="ANK13483.1"/>
    <property type="molecule type" value="Genomic_DNA"/>
</dbReference>
<accession>A0A192D4R5</accession>
<keyword evidence="1" id="KW-0732">Signal</keyword>
<organism evidence="3 4">
    <name type="scientific">Erythrobacter neustonensis</name>
    <dbReference type="NCBI Taxonomy" id="1112"/>
    <lineage>
        <taxon>Bacteria</taxon>
        <taxon>Pseudomonadati</taxon>
        <taxon>Pseudomonadota</taxon>
        <taxon>Alphaproteobacteria</taxon>
        <taxon>Sphingomonadales</taxon>
        <taxon>Erythrobacteraceae</taxon>
        <taxon>Erythrobacter/Porphyrobacter group</taxon>
        <taxon>Erythrobacter</taxon>
    </lineage>
</organism>